<dbReference type="InterPro" id="IPR001753">
    <property type="entry name" value="Enoyl-CoA_hydra/iso"/>
</dbReference>
<dbReference type="InterPro" id="IPR018376">
    <property type="entry name" value="Enoyl-CoA_hyd/isom_CS"/>
</dbReference>
<dbReference type="SUPFAM" id="SSF52096">
    <property type="entry name" value="ClpP/crotonase"/>
    <property type="match status" value="1"/>
</dbReference>
<dbReference type="CDD" id="cd06558">
    <property type="entry name" value="crotonase-like"/>
    <property type="match status" value="1"/>
</dbReference>
<protein>
    <submittedName>
        <fullName evidence="3">Enoyl-CoA hydratase</fullName>
    </submittedName>
</protein>
<accession>A0A511VCE1</accession>
<dbReference type="PROSITE" id="PS00166">
    <property type="entry name" value="ENOYL_COA_HYDRATASE"/>
    <property type="match status" value="1"/>
</dbReference>
<evidence type="ECO:0000313" key="4">
    <source>
        <dbReference type="Proteomes" id="UP000321157"/>
    </source>
</evidence>
<dbReference type="EMBL" id="BJXX01000193">
    <property type="protein sequence ID" value="GEN36509.1"/>
    <property type="molecule type" value="Genomic_DNA"/>
</dbReference>
<gene>
    <name evidence="3" type="ORF">ADA01nite_39690</name>
</gene>
<dbReference type="PANTHER" id="PTHR11941:SF54">
    <property type="entry name" value="ENOYL-COA HYDRATASE, MITOCHONDRIAL"/>
    <property type="match status" value="1"/>
</dbReference>
<dbReference type="PANTHER" id="PTHR11941">
    <property type="entry name" value="ENOYL-COA HYDRATASE-RELATED"/>
    <property type="match status" value="1"/>
</dbReference>
<sequence>MSNQTIIFEQRNQAAWIYLNRPKDMNAISKTLLMELGEAFEKARTDERIKVIVLTGKGRAFCAGADLKELLEDLEGKKSAEPDLLDLCERTFGLLEHCPKPLIAALNGITLAGGLEFAMTADIVIAAESAKIGDAHSNFGVLPGAGGAVKLPRKIGVNRAKYLLFTGDFISATEMKDYGFVQQVVADEELEATAQALADKLAMKSSLVLRRMKQLVRDGLEQPLDIALRQELLTLRAHTESYDMAEGLAAFAEKRKPNFKGY</sequence>
<evidence type="ECO:0000313" key="3">
    <source>
        <dbReference type="EMBL" id="GEN36509.1"/>
    </source>
</evidence>
<reference evidence="3 4" key="1">
    <citation type="submission" date="2019-07" db="EMBL/GenBank/DDBJ databases">
        <title>Whole genome shotgun sequence of Aneurinibacillus danicus NBRC 102444.</title>
        <authorList>
            <person name="Hosoyama A."/>
            <person name="Uohara A."/>
            <person name="Ohji S."/>
            <person name="Ichikawa N."/>
        </authorList>
    </citation>
    <scope>NUCLEOTIDE SEQUENCE [LARGE SCALE GENOMIC DNA]</scope>
    <source>
        <strain evidence="3 4">NBRC 102444</strain>
    </source>
</reference>
<dbReference type="OrthoDB" id="254175at2"/>
<dbReference type="GO" id="GO:0006635">
    <property type="term" value="P:fatty acid beta-oxidation"/>
    <property type="evidence" value="ECO:0007669"/>
    <property type="project" value="TreeGrafter"/>
</dbReference>
<dbReference type="GO" id="GO:0003824">
    <property type="term" value="F:catalytic activity"/>
    <property type="evidence" value="ECO:0007669"/>
    <property type="project" value="InterPro"/>
</dbReference>
<evidence type="ECO:0000256" key="1">
    <source>
        <dbReference type="ARBA" id="ARBA00005254"/>
    </source>
</evidence>
<dbReference type="Proteomes" id="UP000321157">
    <property type="component" value="Unassembled WGS sequence"/>
</dbReference>
<proteinExistence type="inferred from homology"/>
<organism evidence="3 4">
    <name type="scientific">Aneurinibacillus danicus</name>
    <dbReference type="NCBI Taxonomy" id="267746"/>
    <lineage>
        <taxon>Bacteria</taxon>
        <taxon>Bacillati</taxon>
        <taxon>Bacillota</taxon>
        <taxon>Bacilli</taxon>
        <taxon>Bacillales</taxon>
        <taxon>Paenibacillaceae</taxon>
        <taxon>Aneurinibacillus group</taxon>
        <taxon>Aneurinibacillus</taxon>
    </lineage>
</organism>
<dbReference type="RefSeq" id="WP_146812149.1">
    <property type="nucleotide sequence ID" value="NZ_BJXX01000193.1"/>
</dbReference>
<comment type="caution">
    <text evidence="3">The sequence shown here is derived from an EMBL/GenBank/DDBJ whole genome shotgun (WGS) entry which is preliminary data.</text>
</comment>
<comment type="similarity">
    <text evidence="1 2">Belongs to the enoyl-CoA hydratase/isomerase family.</text>
</comment>
<dbReference type="InterPro" id="IPR029045">
    <property type="entry name" value="ClpP/crotonase-like_dom_sf"/>
</dbReference>
<name>A0A511VCE1_9BACL</name>
<keyword evidence="4" id="KW-1185">Reference proteome</keyword>
<evidence type="ECO:0000256" key="2">
    <source>
        <dbReference type="RuleBase" id="RU003707"/>
    </source>
</evidence>
<dbReference type="AlphaFoldDB" id="A0A511VCE1"/>
<dbReference type="Gene3D" id="3.90.226.10">
    <property type="entry name" value="2-enoyl-CoA Hydratase, Chain A, domain 1"/>
    <property type="match status" value="1"/>
</dbReference>
<dbReference type="Pfam" id="PF00378">
    <property type="entry name" value="ECH_1"/>
    <property type="match status" value="1"/>
</dbReference>